<sequence>MEPDDHSPKPGKILPLINDYNALHQAMGQYQSSHTVNQTENTPDASGPSQELGESFKNTGDDLSTPEAKVARYLEEKQKEQPVRKEGPLQLLDLPLDNLKDILKEVSRWSSTLQRSLLTKTQVTHTNDLANLALVNSALHGIVTPLIYSRFDIVWPDTNSSAEPRAGVDALTYGLATLVMREDLFENAVHPSHGPSEEPCQSYSCVHCGSTNYLSKESKTLPKRSKTRRGNYYSQFTKKFSLGNGPADWVQEYLVTKESGKMLGTLVALSVARMPNLETFIWDMPTGILRDIWIALASLGDYKPSKLEKLWVRLHDNKAALQEAGLASPTTTHHPAPAQAPPGPTAAPLPTQSVFRSDADIFGVSRVMWSNHHVEKPNFSILPPLRSLTVLDMDEVNYLVELSVLLGRSIGTLRELRLGMASTLHMSGYHRDAKEITPLFTGGVFLLLMSKIYDHVLALEVAKMDILVKRDVKNSKPLPPPSSLITPLSALNINPTEPRELHTNTLNGSNQEEQETSPDRPSSRESELDETTIDPALFDANTITDQESLFQLEQATSQGKLSVMQSEPDSIPVEHPAPGGPGARTMTSLTETAYVKDFIEDPVGALKVKDIINPVIKLRLETLEIERVTLQSQVLWRAIDFTVLTSLTLLNCGDCTSLWEELKRKYGPRKSLVLSIHTKSLPTPKGQPRLRRKPSSESLSGAVEYQLNLKKIHTDSVSKEMISFLKTTLAPNNLEWMFLQENGTSPSTVSLDAIYRGPLRRHRASLTKVMIDSAYGPVSNRARGVAARKWMFNREVLTFVTSGKMSRLRELAMSIEYKDWHFFLQKLPQIPHLRSIYLPYIADHSTSFSPREAAMSAVDVVAIRPDVQLCYLAIKNKCFEILEKKVKPKSTTTQGAATDETDSDDQSEDHDNHDDDDDSEDGGPAPPTPAPAAEDTDSDAGERSPDTDDDEGSSQSSEKKVKFKLREILFYDDKISIFKARHGRL</sequence>
<feature type="region of interest" description="Disordered" evidence="1">
    <location>
        <begin position="328"/>
        <end position="349"/>
    </location>
</feature>
<reference evidence="2" key="1">
    <citation type="submission" date="2022-11" db="EMBL/GenBank/DDBJ databases">
        <title>Chromosomal genome sequence assembly and mating type (MAT) locus characterization of the leprose asexual lichenized fungus Lepraria neglecta (Nyl.) Erichsen.</title>
        <authorList>
            <person name="Allen J.L."/>
            <person name="Pfeffer B."/>
        </authorList>
    </citation>
    <scope>NUCLEOTIDE SEQUENCE</scope>
    <source>
        <strain evidence="2">Allen 5258</strain>
    </source>
</reference>
<dbReference type="Proteomes" id="UP001276659">
    <property type="component" value="Unassembled WGS sequence"/>
</dbReference>
<accession>A0AAD9ZBN9</accession>
<feature type="region of interest" description="Disordered" evidence="1">
    <location>
        <begin position="477"/>
        <end position="531"/>
    </location>
</feature>
<evidence type="ECO:0000313" key="2">
    <source>
        <dbReference type="EMBL" id="KAK3175234.1"/>
    </source>
</evidence>
<feature type="compositionally biased region" description="Polar residues" evidence="1">
    <location>
        <begin position="556"/>
        <end position="568"/>
    </location>
</feature>
<evidence type="ECO:0000256" key="1">
    <source>
        <dbReference type="SAM" id="MobiDB-lite"/>
    </source>
</evidence>
<keyword evidence="3" id="KW-1185">Reference proteome</keyword>
<feature type="region of interest" description="Disordered" evidence="1">
    <location>
        <begin position="679"/>
        <end position="699"/>
    </location>
</feature>
<feature type="compositionally biased region" description="Basic and acidic residues" evidence="1">
    <location>
        <begin position="517"/>
        <end position="526"/>
    </location>
</feature>
<proteinExistence type="predicted"/>
<feature type="region of interest" description="Disordered" evidence="1">
    <location>
        <begin position="29"/>
        <end position="65"/>
    </location>
</feature>
<feature type="compositionally biased region" description="Polar residues" evidence="1">
    <location>
        <begin position="29"/>
        <end position="49"/>
    </location>
</feature>
<name>A0AAD9ZBN9_9LECA</name>
<gene>
    <name evidence="2" type="ORF">OEA41_002481</name>
</gene>
<evidence type="ECO:0000313" key="3">
    <source>
        <dbReference type="Proteomes" id="UP001276659"/>
    </source>
</evidence>
<comment type="caution">
    <text evidence="2">The sequence shown here is derived from an EMBL/GenBank/DDBJ whole genome shotgun (WGS) entry which is preliminary data.</text>
</comment>
<feature type="region of interest" description="Disordered" evidence="1">
    <location>
        <begin position="556"/>
        <end position="583"/>
    </location>
</feature>
<dbReference type="AlphaFoldDB" id="A0AAD9ZBN9"/>
<protein>
    <submittedName>
        <fullName evidence="2">Uncharacterized protein</fullName>
    </submittedName>
</protein>
<feature type="compositionally biased region" description="Pro residues" evidence="1">
    <location>
        <begin position="338"/>
        <end position="347"/>
    </location>
</feature>
<organism evidence="2 3">
    <name type="scientific">Lepraria neglecta</name>
    <dbReference type="NCBI Taxonomy" id="209136"/>
    <lineage>
        <taxon>Eukaryota</taxon>
        <taxon>Fungi</taxon>
        <taxon>Dikarya</taxon>
        <taxon>Ascomycota</taxon>
        <taxon>Pezizomycotina</taxon>
        <taxon>Lecanoromycetes</taxon>
        <taxon>OSLEUM clade</taxon>
        <taxon>Lecanoromycetidae</taxon>
        <taxon>Lecanorales</taxon>
        <taxon>Lecanorineae</taxon>
        <taxon>Stereocaulaceae</taxon>
        <taxon>Lepraria</taxon>
    </lineage>
</organism>
<feature type="region of interest" description="Disordered" evidence="1">
    <location>
        <begin position="889"/>
        <end position="959"/>
    </location>
</feature>
<feature type="compositionally biased region" description="Acidic residues" evidence="1">
    <location>
        <begin position="899"/>
        <end position="921"/>
    </location>
</feature>
<dbReference type="EMBL" id="JASNWA010000006">
    <property type="protein sequence ID" value="KAK3175234.1"/>
    <property type="molecule type" value="Genomic_DNA"/>
</dbReference>